<accession>A0ABW2QT09</accession>
<dbReference type="InterPro" id="IPR021317">
    <property type="entry name" value="DUF2917"/>
</dbReference>
<keyword evidence="2" id="KW-1185">Reference proteome</keyword>
<reference evidence="2" key="1">
    <citation type="journal article" date="2019" name="Int. J. Syst. Evol. Microbiol.">
        <title>The Global Catalogue of Microorganisms (GCM) 10K type strain sequencing project: providing services to taxonomists for standard genome sequencing and annotation.</title>
        <authorList>
            <consortium name="The Broad Institute Genomics Platform"/>
            <consortium name="The Broad Institute Genome Sequencing Center for Infectious Disease"/>
            <person name="Wu L."/>
            <person name="Ma J."/>
        </authorList>
    </citation>
    <scope>NUCLEOTIDE SEQUENCE [LARGE SCALE GENOMIC DNA]</scope>
    <source>
        <strain evidence="2">CGMCC 1.12371</strain>
    </source>
</reference>
<organism evidence="1 2">
    <name type="scientific">Hydrogenophaga atypica</name>
    <dbReference type="NCBI Taxonomy" id="249409"/>
    <lineage>
        <taxon>Bacteria</taxon>
        <taxon>Pseudomonadati</taxon>
        <taxon>Pseudomonadota</taxon>
        <taxon>Betaproteobacteria</taxon>
        <taxon>Burkholderiales</taxon>
        <taxon>Comamonadaceae</taxon>
        <taxon>Hydrogenophaga</taxon>
    </lineage>
</organism>
<comment type="caution">
    <text evidence="1">The sequence shown here is derived from an EMBL/GenBank/DDBJ whole genome shotgun (WGS) entry which is preliminary data.</text>
</comment>
<dbReference type="RefSeq" id="WP_382228008.1">
    <property type="nucleotide sequence ID" value="NZ_JBHTCA010000034.1"/>
</dbReference>
<proteinExistence type="predicted"/>
<dbReference type="Pfam" id="PF11142">
    <property type="entry name" value="DUF2917"/>
    <property type="match status" value="1"/>
</dbReference>
<evidence type="ECO:0000313" key="1">
    <source>
        <dbReference type="EMBL" id="MFC7411502.1"/>
    </source>
</evidence>
<dbReference type="EMBL" id="JBHTCA010000034">
    <property type="protein sequence ID" value="MFC7411502.1"/>
    <property type="molecule type" value="Genomic_DNA"/>
</dbReference>
<gene>
    <name evidence="1" type="ORF">ACFQPB_21815</name>
</gene>
<evidence type="ECO:0000313" key="2">
    <source>
        <dbReference type="Proteomes" id="UP001596501"/>
    </source>
</evidence>
<dbReference type="Proteomes" id="UP001596501">
    <property type="component" value="Unassembled WGS sequence"/>
</dbReference>
<protein>
    <submittedName>
        <fullName evidence="1">DUF2917 domain-containing protein</fullName>
    </submittedName>
</protein>
<name>A0ABW2QT09_9BURK</name>
<sequence>MSHLQTPSHVAVSPTCSGLWRLAAGRTVQMRPREASTLKVVCGRVWATTDAPLDRTARRLGDHVLGAGESLAVLPGERLVVEAWGDTPVRFDWVAHAEAPVQAPSRWQAEVGVPGRELAHALQCTTVALGRLAWGVLGYAAYLSSYLVAGRGRVLSRFESNPP</sequence>